<feature type="compositionally biased region" description="Polar residues" evidence="11">
    <location>
        <begin position="1"/>
        <end position="14"/>
    </location>
</feature>
<feature type="domain" description="DNA primase large subunit C-terminal" evidence="12">
    <location>
        <begin position="354"/>
        <end position="539"/>
    </location>
</feature>
<feature type="compositionally biased region" description="Polar residues" evidence="11">
    <location>
        <begin position="555"/>
        <end position="564"/>
    </location>
</feature>
<evidence type="ECO:0000313" key="14">
    <source>
        <dbReference type="Proteomes" id="UP001430356"/>
    </source>
</evidence>
<evidence type="ECO:0000256" key="10">
    <source>
        <dbReference type="PIRSR" id="PIRSR009449-1"/>
    </source>
</evidence>
<evidence type="ECO:0000256" key="11">
    <source>
        <dbReference type="SAM" id="MobiDB-lite"/>
    </source>
</evidence>
<dbReference type="CDD" id="cd07322">
    <property type="entry name" value="PriL_PriS_Eukaryotic"/>
    <property type="match status" value="1"/>
</dbReference>
<keyword evidence="4" id="KW-0639">Primosome</keyword>
<evidence type="ECO:0000256" key="1">
    <source>
        <dbReference type="ARBA" id="ARBA00001966"/>
    </source>
</evidence>
<evidence type="ECO:0000256" key="8">
    <source>
        <dbReference type="ARBA" id="ARBA00023014"/>
    </source>
</evidence>
<feature type="region of interest" description="Disordered" evidence="11">
    <location>
        <begin position="118"/>
        <end position="139"/>
    </location>
</feature>
<feature type="region of interest" description="Disordered" evidence="11">
    <location>
        <begin position="1"/>
        <end position="21"/>
    </location>
</feature>
<dbReference type="Pfam" id="PF04104">
    <property type="entry name" value="DNA_primase_lrg"/>
    <property type="match status" value="1"/>
</dbReference>
<dbReference type="PIRSF" id="PIRSF009449">
    <property type="entry name" value="DNA_primase_large_subunit"/>
    <property type="match status" value="1"/>
</dbReference>
<feature type="compositionally biased region" description="Gly residues" evidence="11">
    <location>
        <begin position="118"/>
        <end position="129"/>
    </location>
</feature>
<dbReference type="GO" id="GO:0006269">
    <property type="term" value="P:DNA replication, synthesis of primer"/>
    <property type="evidence" value="ECO:0007669"/>
    <property type="project" value="UniProtKB-KW"/>
</dbReference>
<keyword evidence="7 10" id="KW-0408">Iron</keyword>
<comment type="caution">
    <text evidence="13">The sequence shown here is derived from an EMBL/GenBank/DDBJ whole genome shotgun (WGS) entry which is preliminary data.</text>
</comment>
<reference evidence="13 14" key="1">
    <citation type="journal article" date="2021" name="MBio">
        <title>A New Model Trypanosomatid, Novymonas esmeraldas: Genomic Perception of Its 'Candidatus Pandoraea novymonadis' Endosymbiont.</title>
        <authorList>
            <person name="Zakharova A."/>
            <person name="Saura A."/>
            <person name="Butenko A."/>
            <person name="Podesvova L."/>
            <person name="Warmusova S."/>
            <person name="Kostygov A.Y."/>
            <person name="Nenarokova A."/>
            <person name="Lukes J."/>
            <person name="Opperdoes F.R."/>
            <person name="Yurchenko V."/>
        </authorList>
    </citation>
    <scope>NUCLEOTIDE SEQUENCE [LARGE SCALE GENOMIC DNA]</scope>
    <source>
        <strain evidence="13 14">E262AT.01</strain>
    </source>
</reference>
<gene>
    <name evidence="13" type="ORF">NESM_000451500</name>
</gene>
<evidence type="ECO:0000256" key="7">
    <source>
        <dbReference type="ARBA" id="ARBA00023004"/>
    </source>
</evidence>
<feature type="binding site" evidence="10">
    <location>
        <position position="515"/>
    </location>
    <ligand>
        <name>[4Fe-4S] cluster</name>
        <dbReference type="ChEBI" id="CHEBI:49883"/>
    </ligand>
</feature>
<feature type="compositionally biased region" description="Low complexity" evidence="11">
    <location>
        <begin position="130"/>
        <end position="139"/>
    </location>
</feature>
<name>A0AAW0EPE9_9TRYP</name>
<dbReference type="Gene3D" id="1.20.930.80">
    <property type="match status" value="1"/>
</dbReference>
<evidence type="ECO:0000256" key="5">
    <source>
        <dbReference type="ARBA" id="ARBA00022705"/>
    </source>
</evidence>
<feature type="binding site" evidence="10">
    <location>
        <position position="463"/>
    </location>
    <ligand>
        <name>[4Fe-4S] cluster</name>
        <dbReference type="ChEBI" id="CHEBI:49883"/>
    </ligand>
</feature>
<dbReference type="EMBL" id="JAECZO010000050">
    <property type="protein sequence ID" value="KAK7195259.1"/>
    <property type="molecule type" value="Genomic_DNA"/>
</dbReference>
<dbReference type="GO" id="GO:0003677">
    <property type="term" value="F:DNA binding"/>
    <property type="evidence" value="ECO:0007669"/>
    <property type="project" value="UniProtKB-KW"/>
</dbReference>
<dbReference type="InterPro" id="IPR016558">
    <property type="entry name" value="DNA_primase_lsu_euk"/>
</dbReference>
<evidence type="ECO:0000259" key="12">
    <source>
        <dbReference type="Pfam" id="PF04104"/>
    </source>
</evidence>
<dbReference type="InterPro" id="IPR007238">
    <property type="entry name" value="DNA_primase_lsu_euk/arc"/>
</dbReference>
<dbReference type="InterPro" id="IPR058560">
    <property type="entry name" value="DNA_primase_C"/>
</dbReference>
<dbReference type="GO" id="GO:0046872">
    <property type="term" value="F:metal ion binding"/>
    <property type="evidence" value="ECO:0007669"/>
    <property type="project" value="UniProtKB-KW"/>
</dbReference>
<dbReference type="PANTHER" id="PTHR10537:SF3">
    <property type="entry name" value="DNA PRIMASE LARGE SUBUNIT"/>
    <property type="match status" value="1"/>
</dbReference>
<dbReference type="GO" id="GO:0005658">
    <property type="term" value="C:alpha DNA polymerase:primase complex"/>
    <property type="evidence" value="ECO:0007669"/>
    <property type="project" value="TreeGrafter"/>
</dbReference>
<evidence type="ECO:0000313" key="13">
    <source>
        <dbReference type="EMBL" id="KAK7195259.1"/>
    </source>
</evidence>
<keyword evidence="6 10" id="KW-0479">Metal-binding</keyword>
<keyword evidence="14" id="KW-1185">Reference proteome</keyword>
<evidence type="ECO:0000256" key="2">
    <source>
        <dbReference type="ARBA" id="ARBA00010564"/>
    </source>
</evidence>
<feature type="region of interest" description="Disordered" evidence="11">
    <location>
        <begin position="479"/>
        <end position="498"/>
    </location>
</feature>
<dbReference type="GO" id="GO:0006270">
    <property type="term" value="P:DNA replication initiation"/>
    <property type="evidence" value="ECO:0007669"/>
    <property type="project" value="TreeGrafter"/>
</dbReference>
<keyword evidence="3 10" id="KW-0004">4Fe-4S</keyword>
<dbReference type="Pfam" id="PF26466">
    <property type="entry name" value="DNA_primase_lrg_N"/>
    <property type="match status" value="1"/>
</dbReference>
<feature type="region of interest" description="Disordered" evidence="11">
    <location>
        <begin position="541"/>
        <end position="580"/>
    </location>
</feature>
<keyword evidence="9" id="KW-0238">DNA-binding</keyword>
<dbReference type="GO" id="GO:0051539">
    <property type="term" value="F:4 iron, 4 sulfur cluster binding"/>
    <property type="evidence" value="ECO:0007669"/>
    <property type="project" value="UniProtKB-KW"/>
</dbReference>
<evidence type="ECO:0000256" key="9">
    <source>
        <dbReference type="ARBA" id="ARBA00023125"/>
    </source>
</evidence>
<comment type="similarity">
    <text evidence="2">Belongs to the eukaryotic-type primase large subunit family.</text>
</comment>
<accession>A0AAW0EPE9</accession>
<sequence>MQAITVSSPSQRSSVGGGPEKPALATVSAGWMTMYEVKPHGNSTLFELEAMVAKRMEFLAWIDQQLNSPQAKSFDAVLDAIIARLPEERRSGAAADASRGKTVSLGYEETVAAAAGAGGGGAGGGGGAAGRRSSSRGSTGSAAGASLAATIIFEAEEDVTSHLLCRLAFCMSERWREWLVRTERVLLTARLRMEMAKSPFHFLVDLMKRNGLPCAPLTAAQLADPLLHEYLEYRRARADAARGSEGDPGSYYAVPLSLATRLVKKRHVLCRGGQAILFRDQVQEVFLTVFCAHLSRGLHSAYLARVKQQALEEETAKSTVMVMLDAFLEKFIADPADSLQEGVAGTVRAGDVQRLAQAHFPPCMRAIDTHLRREGHLKHHGRFTYGLFLKAIGLSLEDSLELFAALMSAKGGGSVDAFAKTAYGYNVRHNYGMEGKKTSYSSASCATILGLPPAVDQHDCHGCPFRLRDEAALRSMLAKDTPNAKGRDYPNVRPTPGDIEDIVADSKAQHYTRACYKYFMATHPGARRDTLFRSPYEYYSVSRESEAPADGTDSARPSTGSSKRASVLLSEDVVRPRTSS</sequence>
<keyword evidence="5" id="KW-0235">DNA replication</keyword>
<organism evidence="13 14">
    <name type="scientific">Novymonas esmeraldas</name>
    <dbReference type="NCBI Taxonomy" id="1808958"/>
    <lineage>
        <taxon>Eukaryota</taxon>
        <taxon>Discoba</taxon>
        <taxon>Euglenozoa</taxon>
        <taxon>Kinetoplastea</taxon>
        <taxon>Metakinetoplastina</taxon>
        <taxon>Trypanosomatida</taxon>
        <taxon>Trypanosomatidae</taxon>
        <taxon>Novymonas</taxon>
    </lineage>
</organism>
<feature type="binding site" evidence="10">
    <location>
        <position position="363"/>
    </location>
    <ligand>
        <name>[4Fe-4S] cluster</name>
        <dbReference type="ChEBI" id="CHEBI:49883"/>
    </ligand>
</feature>
<evidence type="ECO:0000256" key="6">
    <source>
        <dbReference type="ARBA" id="ARBA00022723"/>
    </source>
</evidence>
<comment type="cofactor">
    <cofactor evidence="1">
        <name>[4Fe-4S] cluster</name>
        <dbReference type="ChEBI" id="CHEBI:49883"/>
    </cofactor>
</comment>
<proteinExistence type="inferred from homology"/>
<dbReference type="Proteomes" id="UP001430356">
    <property type="component" value="Unassembled WGS sequence"/>
</dbReference>
<feature type="binding site" evidence="10">
    <location>
        <position position="445"/>
    </location>
    <ligand>
        <name>[4Fe-4S] cluster</name>
        <dbReference type="ChEBI" id="CHEBI:49883"/>
    </ligand>
</feature>
<protein>
    <submittedName>
        <fullName evidence="13">DNA primase large subunit</fullName>
    </submittedName>
</protein>
<keyword evidence="8 10" id="KW-0411">Iron-sulfur</keyword>
<dbReference type="AlphaFoldDB" id="A0AAW0EPE9"/>
<dbReference type="PANTHER" id="PTHR10537">
    <property type="entry name" value="DNA PRIMASE LARGE SUBUNIT"/>
    <property type="match status" value="1"/>
</dbReference>
<evidence type="ECO:0000256" key="3">
    <source>
        <dbReference type="ARBA" id="ARBA00022485"/>
    </source>
</evidence>
<evidence type="ECO:0000256" key="4">
    <source>
        <dbReference type="ARBA" id="ARBA00022515"/>
    </source>
</evidence>